<evidence type="ECO:0000256" key="11">
    <source>
        <dbReference type="ARBA" id="ARBA00023049"/>
    </source>
</evidence>
<keyword evidence="6 13" id="KW-0812">Transmembrane</keyword>
<dbReference type="PANTHER" id="PTHR35864">
    <property type="entry name" value="ZINC METALLOPROTEASE MJ0611-RELATED"/>
    <property type="match status" value="1"/>
</dbReference>
<dbReference type="InterPro" id="IPR052348">
    <property type="entry name" value="Metallopeptidase_M50B"/>
</dbReference>
<dbReference type="RefSeq" id="WP_188998442.1">
    <property type="nucleotide sequence ID" value="NZ_BMOD01000001.1"/>
</dbReference>
<dbReference type="GO" id="GO:0008233">
    <property type="term" value="F:peptidase activity"/>
    <property type="evidence" value="ECO:0007669"/>
    <property type="project" value="UniProtKB-KW"/>
</dbReference>
<comment type="subcellular location">
    <subcellularLocation>
        <location evidence="2">Cell membrane</location>
        <topology evidence="2">Multi-pass membrane protein</topology>
    </subcellularLocation>
</comment>
<name>A0ABQ2CTS1_9DEIO</name>
<comment type="cofactor">
    <cofactor evidence="1">
        <name>Zn(2+)</name>
        <dbReference type="ChEBI" id="CHEBI:29105"/>
    </cofactor>
</comment>
<reference evidence="16" key="1">
    <citation type="journal article" date="2019" name="Int. J. Syst. Evol. Microbiol.">
        <title>The Global Catalogue of Microorganisms (GCM) 10K type strain sequencing project: providing services to taxonomists for standard genome sequencing and annotation.</title>
        <authorList>
            <consortium name="The Broad Institute Genomics Platform"/>
            <consortium name="The Broad Institute Genome Sequencing Center for Infectious Disease"/>
            <person name="Wu L."/>
            <person name="Ma J."/>
        </authorList>
    </citation>
    <scope>NUCLEOTIDE SEQUENCE [LARGE SCALE GENOMIC DNA]</scope>
    <source>
        <strain evidence="16">JCM 14370</strain>
    </source>
</reference>
<keyword evidence="16" id="KW-1185">Reference proteome</keyword>
<dbReference type="Pfam" id="PF02163">
    <property type="entry name" value="Peptidase_M50"/>
    <property type="match status" value="1"/>
</dbReference>
<evidence type="ECO:0000256" key="8">
    <source>
        <dbReference type="ARBA" id="ARBA00022801"/>
    </source>
</evidence>
<gene>
    <name evidence="15" type="ORF">GCM10008938_01930</name>
</gene>
<evidence type="ECO:0000256" key="4">
    <source>
        <dbReference type="ARBA" id="ARBA00022475"/>
    </source>
</evidence>
<evidence type="ECO:0000256" key="13">
    <source>
        <dbReference type="SAM" id="Phobius"/>
    </source>
</evidence>
<proteinExistence type="inferred from homology"/>
<dbReference type="InterPro" id="IPR044537">
    <property type="entry name" value="Rip2-like"/>
</dbReference>
<dbReference type="Proteomes" id="UP000632222">
    <property type="component" value="Unassembled WGS sequence"/>
</dbReference>
<sequence length="220" mass="24286">MFSGGILTLLSQGEYVAFIIVVAAILMSFIIHEWGHAYAAVLVGDQTPRFDGRLTLNPAKHIDPFGFLLILLVGFGWAKPVITNPSRYKYKWGDLLVSSAGIIMNLILAIVSLLLYRIFSNVLDGGVVLSTLQEVCSTVAFMNVGLAVFNALPIPPLDGSHILLNLLPRNMQFQWRQAMYSSNNSFLLLIALMINYYLLGNPLGKLILVVFQGLVFLTNI</sequence>
<evidence type="ECO:0000256" key="1">
    <source>
        <dbReference type="ARBA" id="ARBA00001947"/>
    </source>
</evidence>
<evidence type="ECO:0000256" key="9">
    <source>
        <dbReference type="ARBA" id="ARBA00022833"/>
    </source>
</evidence>
<comment type="similarity">
    <text evidence="3">Belongs to the peptidase M50B family.</text>
</comment>
<protein>
    <submittedName>
        <fullName evidence="15">Site-2 protease family protein</fullName>
    </submittedName>
</protein>
<evidence type="ECO:0000256" key="10">
    <source>
        <dbReference type="ARBA" id="ARBA00022989"/>
    </source>
</evidence>
<evidence type="ECO:0000313" key="16">
    <source>
        <dbReference type="Proteomes" id="UP000632222"/>
    </source>
</evidence>
<keyword evidence="8" id="KW-0378">Hydrolase</keyword>
<keyword evidence="7" id="KW-0479">Metal-binding</keyword>
<dbReference type="EMBL" id="BMOD01000001">
    <property type="protein sequence ID" value="GGJ19449.1"/>
    <property type="molecule type" value="Genomic_DNA"/>
</dbReference>
<keyword evidence="11" id="KW-0482">Metalloprotease</keyword>
<dbReference type="CDD" id="cd06158">
    <property type="entry name" value="S2P-M50_like_1"/>
    <property type="match status" value="1"/>
</dbReference>
<keyword evidence="4" id="KW-1003">Cell membrane</keyword>
<keyword evidence="10 13" id="KW-1133">Transmembrane helix</keyword>
<comment type="caution">
    <text evidence="15">The sequence shown here is derived from an EMBL/GenBank/DDBJ whole genome shotgun (WGS) entry which is preliminary data.</text>
</comment>
<evidence type="ECO:0000256" key="12">
    <source>
        <dbReference type="ARBA" id="ARBA00023136"/>
    </source>
</evidence>
<evidence type="ECO:0000313" key="15">
    <source>
        <dbReference type="EMBL" id="GGJ19449.1"/>
    </source>
</evidence>
<evidence type="ECO:0000256" key="7">
    <source>
        <dbReference type="ARBA" id="ARBA00022723"/>
    </source>
</evidence>
<dbReference type="PANTHER" id="PTHR35864:SF1">
    <property type="entry name" value="ZINC METALLOPROTEASE YWHC-RELATED"/>
    <property type="match status" value="1"/>
</dbReference>
<feature type="transmembrane region" description="Helical" evidence="13">
    <location>
        <begin position="12"/>
        <end position="31"/>
    </location>
</feature>
<evidence type="ECO:0000256" key="5">
    <source>
        <dbReference type="ARBA" id="ARBA00022670"/>
    </source>
</evidence>
<dbReference type="GO" id="GO:0006508">
    <property type="term" value="P:proteolysis"/>
    <property type="evidence" value="ECO:0007669"/>
    <property type="project" value="UniProtKB-KW"/>
</dbReference>
<keyword evidence="5 15" id="KW-0645">Protease</keyword>
<feature type="domain" description="Peptidase M50" evidence="14">
    <location>
        <begin position="22"/>
        <end position="189"/>
    </location>
</feature>
<evidence type="ECO:0000256" key="6">
    <source>
        <dbReference type="ARBA" id="ARBA00022692"/>
    </source>
</evidence>
<evidence type="ECO:0000256" key="2">
    <source>
        <dbReference type="ARBA" id="ARBA00004651"/>
    </source>
</evidence>
<evidence type="ECO:0000256" key="3">
    <source>
        <dbReference type="ARBA" id="ARBA00007931"/>
    </source>
</evidence>
<evidence type="ECO:0000259" key="14">
    <source>
        <dbReference type="Pfam" id="PF02163"/>
    </source>
</evidence>
<feature type="transmembrane region" description="Helical" evidence="13">
    <location>
        <begin position="95"/>
        <end position="119"/>
    </location>
</feature>
<keyword evidence="12 13" id="KW-0472">Membrane</keyword>
<keyword evidence="9" id="KW-0862">Zinc</keyword>
<dbReference type="InterPro" id="IPR008915">
    <property type="entry name" value="Peptidase_M50"/>
</dbReference>
<accession>A0ABQ2CTS1</accession>
<organism evidence="15 16">
    <name type="scientific">Deinococcus roseus</name>
    <dbReference type="NCBI Taxonomy" id="392414"/>
    <lineage>
        <taxon>Bacteria</taxon>
        <taxon>Thermotogati</taxon>
        <taxon>Deinococcota</taxon>
        <taxon>Deinococci</taxon>
        <taxon>Deinococcales</taxon>
        <taxon>Deinococcaceae</taxon>
        <taxon>Deinococcus</taxon>
    </lineage>
</organism>
<feature type="transmembrane region" description="Helical" evidence="13">
    <location>
        <begin position="65"/>
        <end position="83"/>
    </location>
</feature>
<feature type="transmembrane region" description="Helical" evidence="13">
    <location>
        <begin position="139"/>
        <end position="157"/>
    </location>
</feature>